<proteinExistence type="predicted"/>
<dbReference type="AlphaFoldDB" id="A0A4D6WW71"/>
<accession>A0A4D6WW71</accession>
<evidence type="ECO:0000313" key="1">
    <source>
        <dbReference type="EMBL" id="QCI06848.1"/>
    </source>
</evidence>
<organism evidence="1">
    <name type="scientific">Halydictyon mirabile</name>
    <dbReference type="NCBI Taxonomy" id="189652"/>
    <lineage>
        <taxon>Eukaryota</taxon>
        <taxon>Rhodophyta</taxon>
        <taxon>Florideophyceae</taxon>
        <taxon>Rhodymeniophycidae</taxon>
        <taxon>Ceramiales</taxon>
        <taxon>Dasyaceae</taxon>
        <taxon>Halydictyon</taxon>
    </lineage>
</organism>
<gene>
    <name evidence="1" type="primary">rnz</name>
</gene>
<reference evidence="1" key="1">
    <citation type="journal article" date="2019" name="Mol. Phylogenet. Evol.">
        <title>Morphological evolution and classification of the red algal order Ceramiales inferred using plastid phylogenomics.</title>
        <authorList>
            <person name="Diaz-Tapia P."/>
            <person name="Pasella M.M."/>
            <person name="Verbruggen H."/>
            <person name="Maggs C.A."/>
        </authorList>
    </citation>
    <scope>NUCLEOTIDE SEQUENCE</scope>
    <source>
        <strain evidence="1">25966_2</strain>
    </source>
</reference>
<reference evidence="1" key="2">
    <citation type="submission" date="2019-04" db="EMBL/GenBank/DDBJ databases">
        <authorList>
            <person name="Pasella M."/>
        </authorList>
    </citation>
    <scope>NUCLEOTIDE SEQUENCE</scope>
    <source>
        <strain evidence="1">25966_2</strain>
    </source>
</reference>
<geneLocation type="plastid" evidence="1"/>
<name>A0A4D6WW71_9FLOR</name>
<protein>
    <submittedName>
        <fullName evidence="1">Ribonuclease Z</fullName>
    </submittedName>
</protein>
<sequence length="71" mass="8174">MLDKAKNNYLMPGPQYGKLKKGHIFILPDGLVLDGNDFTIFNLYGSQISFLFNTYYKRQSFEISSNSDVIF</sequence>
<dbReference type="EMBL" id="MK814661">
    <property type="protein sequence ID" value="QCI06848.1"/>
    <property type="molecule type" value="Genomic_DNA"/>
</dbReference>
<keyword evidence="1" id="KW-0934">Plastid</keyword>